<protein>
    <submittedName>
        <fullName evidence="2">Bacteriocin-like protein</fullName>
    </submittedName>
</protein>
<feature type="compositionally biased region" description="Low complexity" evidence="1">
    <location>
        <begin position="13"/>
        <end position="26"/>
    </location>
</feature>
<gene>
    <name evidence="2" type="ORF">ACKW6Q_04220</name>
</gene>
<accession>A0ABW9K278</accession>
<organism evidence="2 3">
    <name type="scientific">Chryseobacterium kwangjuense</name>
    <dbReference type="NCBI Taxonomy" id="267125"/>
    <lineage>
        <taxon>Bacteria</taxon>
        <taxon>Pseudomonadati</taxon>
        <taxon>Bacteroidota</taxon>
        <taxon>Flavobacteriia</taxon>
        <taxon>Flavobacteriales</taxon>
        <taxon>Weeksellaceae</taxon>
        <taxon>Chryseobacterium group</taxon>
        <taxon>Chryseobacterium</taxon>
    </lineage>
</organism>
<evidence type="ECO:0000256" key="1">
    <source>
        <dbReference type="SAM" id="MobiDB-lite"/>
    </source>
</evidence>
<keyword evidence="3" id="KW-1185">Reference proteome</keyword>
<dbReference type="NCBIfam" id="NF047798">
    <property type="entry name" value="leader_Chryseo"/>
    <property type="match status" value="1"/>
</dbReference>
<dbReference type="EMBL" id="JBJXVJ010000001">
    <property type="protein sequence ID" value="MFN1216173.1"/>
    <property type="molecule type" value="Genomic_DNA"/>
</dbReference>
<evidence type="ECO:0000313" key="2">
    <source>
        <dbReference type="EMBL" id="MFN1216173.1"/>
    </source>
</evidence>
<name>A0ABW9K278_9FLAO</name>
<proteinExistence type="predicted"/>
<dbReference type="InterPro" id="IPR058074">
    <property type="entry name" value="Bacteriocin-like"/>
</dbReference>
<dbReference type="Proteomes" id="UP001634154">
    <property type="component" value="Unassembled WGS sequence"/>
</dbReference>
<feature type="region of interest" description="Disordered" evidence="1">
    <location>
        <begin position="1"/>
        <end position="26"/>
    </location>
</feature>
<dbReference type="RefSeq" id="WP_131797229.1">
    <property type="nucleotide sequence ID" value="NZ_JBJXVJ010000001.1"/>
</dbReference>
<evidence type="ECO:0000313" key="3">
    <source>
        <dbReference type="Proteomes" id="UP001634154"/>
    </source>
</evidence>
<comment type="caution">
    <text evidence="2">The sequence shown here is derived from an EMBL/GenBank/DDBJ whole genome shotgun (WGS) entry which is preliminary data.</text>
</comment>
<reference evidence="2 3" key="1">
    <citation type="submission" date="2024-12" db="EMBL/GenBank/DDBJ databases">
        <title>Draft genome sequence of Chryseobacterium kwangjuense AG447.</title>
        <authorList>
            <person name="Cheptsov V.S."/>
            <person name="Belov A."/>
            <person name="Zavarzina A.G."/>
        </authorList>
    </citation>
    <scope>NUCLEOTIDE SEQUENCE [LARGE SCALE GENOMIC DNA]</scope>
    <source>
        <strain evidence="2 3">AG447</strain>
    </source>
</reference>
<sequence length="65" mass="6660">MKNLKKLSREKLSSISGGKSCASSCSDGSMVYVSSCTSCISYSGGAACYDANGRGAIHVELCANN</sequence>